<dbReference type="Gene3D" id="3.30.420.10">
    <property type="entry name" value="Ribonuclease H-like superfamily/Ribonuclease H"/>
    <property type="match status" value="1"/>
</dbReference>
<comment type="caution">
    <text evidence="1">The sequence shown here is derived from an EMBL/GenBank/DDBJ whole genome shotgun (WGS) entry which is preliminary data.</text>
</comment>
<accession>A0A482V0L6</accession>
<dbReference type="GO" id="GO:0003676">
    <property type="term" value="F:nucleic acid binding"/>
    <property type="evidence" value="ECO:0007669"/>
    <property type="project" value="InterPro"/>
</dbReference>
<keyword evidence="2" id="KW-1185">Reference proteome</keyword>
<proteinExistence type="predicted"/>
<dbReference type="Proteomes" id="UP000292052">
    <property type="component" value="Unassembled WGS sequence"/>
</dbReference>
<gene>
    <name evidence="1" type="ORF">BDFB_011586</name>
</gene>
<dbReference type="EMBL" id="QDEB01131813">
    <property type="protein sequence ID" value="RZB39040.1"/>
    <property type="molecule type" value="Genomic_DNA"/>
</dbReference>
<organism evidence="1 2">
    <name type="scientific">Asbolus verrucosus</name>
    <name type="common">Desert ironclad beetle</name>
    <dbReference type="NCBI Taxonomy" id="1661398"/>
    <lineage>
        <taxon>Eukaryota</taxon>
        <taxon>Metazoa</taxon>
        <taxon>Ecdysozoa</taxon>
        <taxon>Arthropoda</taxon>
        <taxon>Hexapoda</taxon>
        <taxon>Insecta</taxon>
        <taxon>Pterygota</taxon>
        <taxon>Neoptera</taxon>
        <taxon>Endopterygota</taxon>
        <taxon>Coleoptera</taxon>
        <taxon>Polyphaga</taxon>
        <taxon>Cucujiformia</taxon>
        <taxon>Tenebrionidae</taxon>
        <taxon>Pimeliinae</taxon>
        <taxon>Asbolus</taxon>
    </lineage>
</organism>
<dbReference type="AlphaFoldDB" id="A0A482V0L6"/>
<reference evidence="1 2" key="1">
    <citation type="submission" date="2017-03" db="EMBL/GenBank/DDBJ databases">
        <title>Genome of the blue death feigning beetle - Asbolus verrucosus.</title>
        <authorList>
            <person name="Rider S.D."/>
        </authorList>
    </citation>
    <scope>NUCLEOTIDE SEQUENCE [LARGE SCALE GENOMIC DNA]</scope>
    <source>
        <strain evidence="1">Butters</strain>
        <tissue evidence="1">Head and leg muscle</tissue>
    </source>
</reference>
<evidence type="ECO:0000313" key="2">
    <source>
        <dbReference type="Proteomes" id="UP000292052"/>
    </source>
</evidence>
<sequence>MGLCSYRPRLVFPLTQNHQHLESCTERRNWDHQWRHVIFSDESRICLGVYNGGQRVRRLGNLPHPPTNLQELQHAVLTAWKPRPQEFINKAIESMPRSIQDFIAERVDPTHY</sequence>
<protein>
    <submittedName>
        <fullName evidence="1">Uncharacterized protein</fullName>
    </submittedName>
</protein>
<dbReference type="InterPro" id="IPR036397">
    <property type="entry name" value="RNaseH_sf"/>
</dbReference>
<name>A0A482V0L6_ASBVE</name>
<evidence type="ECO:0000313" key="1">
    <source>
        <dbReference type="EMBL" id="RZB39040.1"/>
    </source>
</evidence>